<dbReference type="EMBL" id="CP158490">
    <property type="protein sequence ID" value="XBY26337.1"/>
    <property type="molecule type" value="Genomic_DNA"/>
</dbReference>
<evidence type="ECO:0000313" key="1">
    <source>
        <dbReference type="EMBL" id="XBY26337.1"/>
    </source>
</evidence>
<dbReference type="AlphaFoldDB" id="A0AAU7X0F5"/>
<sequence>MQNSPAPRIELEKALKSIEEMEHAKSLDDFEEAWKAYLFRIERSFNKAQAHFKKSPKWDAWWGKYKRLRSSDELLAYLINARGAEEHSVEEIVGRDGGGIGINPAHGNSLYIESLTTDAFGNIQIRSPQAIKIDFIPEKTKLLPVLNRGRTYPTPHMHLGKPIDASDVCGVARLAHNFYSSFLLEAELYFVK</sequence>
<organism evidence="1">
    <name type="scientific">Pseudomonas sp. W17</name>
    <dbReference type="NCBI Taxonomy" id="3144407"/>
    <lineage>
        <taxon>Bacteria</taxon>
        <taxon>Pseudomonadati</taxon>
        <taxon>Pseudomonadota</taxon>
        <taxon>Gammaproteobacteria</taxon>
        <taxon>Pseudomonadales</taxon>
        <taxon>Pseudomonadaceae</taxon>
        <taxon>Pseudomonas</taxon>
    </lineage>
</organism>
<proteinExistence type="predicted"/>
<reference evidence="1" key="1">
    <citation type="submission" date="2024-06" db="EMBL/GenBank/DDBJ databases">
        <authorList>
            <person name="Wu L."/>
        </authorList>
    </citation>
    <scope>NUCLEOTIDE SEQUENCE</scope>
    <source>
        <strain evidence="1">W17</strain>
    </source>
</reference>
<dbReference type="RefSeq" id="WP_058434895.1">
    <property type="nucleotide sequence ID" value="NZ_CP158490.1"/>
</dbReference>
<gene>
    <name evidence="1" type="ORF">ABCR88_11065</name>
</gene>
<protein>
    <submittedName>
        <fullName evidence="1">Uncharacterized protein</fullName>
    </submittedName>
</protein>
<accession>A0AAU7X0F5</accession>
<name>A0AAU7X0F5_9PSED</name>